<proteinExistence type="predicted"/>
<dbReference type="PROSITE" id="PS51257">
    <property type="entry name" value="PROKAR_LIPOPROTEIN"/>
    <property type="match status" value="1"/>
</dbReference>
<gene>
    <name evidence="2" type="ORF">JRJ22_23915</name>
</gene>
<dbReference type="RefSeq" id="WP_206101821.1">
    <property type="nucleotide sequence ID" value="NZ_CP070969.1"/>
</dbReference>
<keyword evidence="3" id="KW-1185">Reference proteome</keyword>
<accession>A0ABX7LCN0</accession>
<name>A0ABX7LCN0_9BACL</name>
<organism evidence="2 3">
    <name type="scientific">Paenibacillus tianjinensis</name>
    <dbReference type="NCBI Taxonomy" id="2810347"/>
    <lineage>
        <taxon>Bacteria</taxon>
        <taxon>Bacillati</taxon>
        <taxon>Bacillota</taxon>
        <taxon>Bacilli</taxon>
        <taxon>Bacillales</taxon>
        <taxon>Paenibacillaceae</taxon>
        <taxon>Paenibacillus</taxon>
    </lineage>
</organism>
<evidence type="ECO:0000256" key="1">
    <source>
        <dbReference type="SAM" id="Phobius"/>
    </source>
</evidence>
<reference evidence="2 3" key="1">
    <citation type="submission" date="2021-02" db="EMBL/GenBank/DDBJ databases">
        <title>Paenibacillus tianjinensis sp. nov.</title>
        <authorList>
            <person name="Liu H."/>
        </authorList>
    </citation>
    <scope>NUCLEOTIDE SEQUENCE [LARGE SCALE GENOMIC DNA]</scope>
    <source>
        <strain evidence="2 3">TB2019</strain>
    </source>
</reference>
<keyword evidence="1" id="KW-0812">Transmembrane</keyword>
<feature type="transmembrane region" description="Helical" evidence="1">
    <location>
        <begin position="7"/>
        <end position="24"/>
    </location>
</feature>
<evidence type="ECO:0008006" key="4">
    <source>
        <dbReference type="Google" id="ProtNLM"/>
    </source>
</evidence>
<dbReference type="EMBL" id="CP070969">
    <property type="protein sequence ID" value="QSF44230.1"/>
    <property type="molecule type" value="Genomic_DNA"/>
</dbReference>
<keyword evidence="1" id="KW-1133">Transmembrane helix</keyword>
<keyword evidence="1" id="KW-0472">Membrane</keyword>
<sequence length="167" mass="18695">MKRTLNLVLIMCTVLWIGGCGVFVNKQEKLFNNENRLLESGDSFTFENKVGEISSKEADFKFSGFSGVFTVWKINSQNNETITIKIEGSINRGKFKLIQTTEDHQLSTIWIGDKEGNITLEIPKGKSALKWVGKKAAGKIKLQFDPPQGLVADPQTDLFEGGFFEDE</sequence>
<protein>
    <recommendedName>
        <fullName evidence="4">Lipoprotein</fullName>
    </recommendedName>
</protein>
<evidence type="ECO:0000313" key="2">
    <source>
        <dbReference type="EMBL" id="QSF44230.1"/>
    </source>
</evidence>
<dbReference type="Proteomes" id="UP000663452">
    <property type="component" value="Chromosome"/>
</dbReference>
<evidence type="ECO:0000313" key="3">
    <source>
        <dbReference type="Proteomes" id="UP000663452"/>
    </source>
</evidence>